<dbReference type="GO" id="GO:0006355">
    <property type="term" value="P:regulation of DNA-templated transcription"/>
    <property type="evidence" value="ECO:0007669"/>
    <property type="project" value="InterPro"/>
</dbReference>
<evidence type="ECO:0000313" key="3">
    <source>
        <dbReference type="Proteomes" id="UP000280708"/>
    </source>
</evidence>
<dbReference type="Gene3D" id="1.10.1220.10">
    <property type="entry name" value="Met repressor-like"/>
    <property type="match status" value="1"/>
</dbReference>
<sequence>MKRASSDIKSSKRPGQSGTPIMLRLQPDQLSALDAWIKKEGEYSSRPEAIRALIQIALNG</sequence>
<gene>
    <name evidence="2" type="ORF">EBF16_27360</name>
</gene>
<feature type="compositionally biased region" description="Basic and acidic residues" evidence="1">
    <location>
        <begin position="1"/>
        <end position="10"/>
    </location>
</feature>
<dbReference type="CDD" id="cd22231">
    <property type="entry name" value="RHH_NikR_HicB-like"/>
    <property type="match status" value="1"/>
</dbReference>
<dbReference type="InterPro" id="IPR013321">
    <property type="entry name" value="Arc_rbn_hlx_hlx"/>
</dbReference>
<protein>
    <recommendedName>
        <fullName evidence="4">Ribbon-helix-helix protein, CopG family</fullName>
    </recommendedName>
</protein>
<dbReference type="AlphaFoldDB" id="A0A3G2UZY2"/>
<evidence type="ECO:0000256" key="1">
    <source>
        <dbReference type="SAM" id="MobiDB-lite"/>
    </source>
</evidence>
<evidence type="ECO:0000313" key="2">
    <source>
        <dbReference type="EMBL" id="AYO80254.1"/>
    </source>
</evidence>
<accession>A0A3G2UZY2</accession>
<evidence type="ECO:0008006" key="4">
    <source>
        <dbReference type="Google" id="ProtNLM"/>
    </source>
</evidence>
<organism evidence="2 3">
    <name type="scientific">Sphingobium yanoikuyae</name>
    <name type="common">Sphingomonas yanoikuyae</name>
    <dbReference type="NCBI Taxonomy" id="13690"/>
    <lineage>
        <taxon>Bacteria</taxon>
        <taxon>Pseudomonadati</taxon>
        <taxon>Pseudomonadota</taxon>
        <taxon>Alphaproteobacteria</taxon>
        <taxon>Sphingomonadales</taxon>
        <taxon>Sphingomonadaceae</taxon>
        <taxon>Sphingobium</taxon>
    </lineage>
</organism>
<dbReference type="Proteomes" id="UP000280708">
    <property type="component" value="Chromosome"/>
</dbReference>
<feature type="region of interest" description="Disordered" evidence="1">
    <location>
        <begin position="1"/>
        <end position="24"/>
    </location>
</feature>
<proteinExistence type="predicted"/>
<reference evidence="2 3" key="1">
    <citation type="submission" date="2018-10" db="EMBL/GenBank/DDBJ databases">
        <title>Characterization and genome analysis of a novel bacterium Sphingobium yanoikuyae SJTF8 capable of degrading PAHs.</title>
        <authorList>
            <person name="Yin C."/>
            <person name="Xiong W."/>
            <person name="Liang R."/>
        </authorList>
    </citation>
    <scope>NUCLEOTIDE SEQUENCE [LARGE SCALE GENOMIC DNA]</scope>
    <source>
        <strain evidence="2 3">SJTF8</strain>
    </source>
</reference>
<name>A0A3G2UZY2_SPHYA</name>
<dbReference type="EMBL" id="CP033230">
    <property type="protein sequence ID" value="AYO80254.1"/>
    <property type="molecule type" value="Genomic_DNA"/>
</dbReference>